<dbReference type="PANTHER" id="PTHR13115">
    <property type="entry name" value="RNA POLYMERASE-ASSOCIATED PROTEIN RTF1 HOMOLOG"/>
    <property type="match status" value="1"/>
</dbReference>
<dbReference type="Proteomes" id="UP000298663">
    <property type="component" value="Unassembled WGS sequence"/>
</dbReference>
<dbReference type="PROSITE" id="PS51360">
    <property type="entry name" value="PLUS3"/>
    <property type="match status" value="1"/>
</dbReference>
<dbReference type="OrthoDB" id="166375at2759"/>
<dbReference type="GO" id="GO:0016593">
    <property type="term" value="C:Cdc73/Paf1 complex"/>
    <property type="evidence" value="ECO:0007669"/>
    <property type="project" value="TreeGrafter"/>
</dbReference>
<dbReference type="EMBL" id="AZBU02000003">
    <property type="protein sequence ID" value="TKR86919.1"/>
    <property type="molecule type" value="Genomic_DNA"/>
</dbReference>
<evidence type="ECO:0000256" key="1">
    <source>
        <dbReference type="ARBA" id="ARBA00004123"/>
    </source>
</evidence>
<feature type="compositionally biased region" description="Basic and acidic residues" evidence="5">
    <location>
        <begin position="403"/>
        <end position="415"/>
    </location>
</feature>
<feature type="compositionally biased region" description="Low complexity" evidence="5">
    <location>
        <begin position="258"/>
        <end position="278"/>
    </location>
</feature>
<feature type="domain" description="Plus3" evidence="6">
    <location>
        <begin position="285"/>
        <end position="422"/>
    </location>
</feature>
<dbReference type="InterPro" id="IPR036128">
    <property type="entry name" value="Plus3-like_sf"/>
</dbReference>
<feature type="compositionally biased region" description="Basic and acidic residues" evidence="5">
    <location>
        <begin position="220"/>
        <end position="232"/>
    </location>
</feature>
<comment type="subcellular location">
    <subcellularLocation>
        <location evidence="1">Nucleus</location>
    </subcellularLocation>
</comment>
<evidence type="ECO:0000256" key="2">
    <source>
        <dbReference type="ARBA" id="ARBA00023015"/>
    </source>
</evidence>
<accession>A0A4U5NTT8</accession>
<feature type="compositionally biased region" description="Basic and acidic residues" evidence="5">
    <location>
        <begin position="198"/>
        <end position="208"/>
    </location>
</feature>
<gene>
    <name evidence="7" type="ORF">L596_011417</name>
</gene>
<dbReference type="Gene3D" id="3.90.70.200">
    <property type="entry name" value="Plus-3 domain"/>
    <property type="match status" value="1"/>
</dbReference>
<reference evidence="7 8" key="1">
    <citation type="journal article" date="2015" name="Genome Biol.">
        <title>Comparative genomics of Steinernema reveals deeply conserved gene regulatory networks.</title>
        <authorList>
            <person name="Dillman A.R."/>
            <person name="Macchietto M."/>
            <person name="Porter C.F."/>
            <person name="Rogers A."/>
            <person name="Williams B."/>
            <person name="Antoshechkin I."/>
            <person name="Lee M.M."/>
            <person name="Goodwin Z."/>
            <person name="Lu X."/>
            <person name="Lewis E.E."/>
            <person name="Goodrich-Blair H."/>
            <person name="Stock S.P."/>
            <person name="Adams B.J."/>
            <person name="Sternberg P.W."/>
            <person name="Mortazavi A."/>
        </authorList>
    </citation>
    <scope>NUCLEOTIDE SEQUENCE [LARGE SCALE GENOMIC DNA]</scope>
    <source>
        <strain evidence="7 8">ALL</strain>
    </source>
</reference>
<dbReference type="SUPFAM" id="SSF159042">
    <property type="entry name" value="Plus3-like"/>
    <property type="match status" value="1"/>
</dbReference>
<evidence type="ECO:0000313" key="8">
    <source>
        <dbReference type="Proteomes" id="UP000298663"/>
    </source>
</evidence>
<evidence type="ECO:0000259" key="6">
    <source>
        <dbReference type="PROSITE" id="PS51360"/>
    </source>
</evidence>
<dbReference type="PANTHER" id="PTHR13115:SF8">
    <property type="entry name" value="RNA POLYMERASE-ASSOCIATED PROTEIN RTF1 HOMOLOG"/>
    <property type="match status" value="1"/>
</dbReference>
<protein>
    <recommendedName>
        <fullName evidence="6">Plus3 domain-containing protein</fullName>
    </recommendedName>
</protein>
<proteinExistence type="predicted"/>
<dbReference type="GO" id="GO:1990269">
    <property type="term" value="F:RNA polymerase II C-terminal domain phosphoserine binding"/>
    <property type="evidence" value="ECO:0007669"/>
    <property type="project" value="TreeGrafter"/>
</dbReference>
<keyword evidence="4" id="KW-0539">Nucleus</keyword>
<organism evidence="7 8">
    <name type="scientific">Steinernema carpocapsae</name>
    <name type="common">Entomopathogenic nematode</name>
    <dbReference type="NCBI Taxonomy" id="34508"/>
    <lineage>
        <taxon>Eukaryota</taxon>
        <taxon>Metazoa</taxon>
        <taxon>Ecdysozoa</taxon>
        <taxon>Nematoda</taxon>
        <taxon>Chromadorea</taxon>
        <taxon>Rhabditida</taxon>
        <taxon>Tylenchina</taxon>
        <taxon>Panagrolaimomorpha</taxon>
        <taxon>Strongyloidoidea</taxon>
        <taxon>Steinernematidae</taxon>
        <taxon>Steinernema</taxon>
    </lineage>
</organism>
<feature type="compositionally biased region" description="Basic and acidic residues" evidence="5">
    <location>
        <begin position="88"/>
        <end position="120"/>
    </location>
</feature>
<reference evidence="7 8" key="2">
    <citation type="journal article" date="2019" name="G3 (Bethesda)">
        <title>Hybrid Assembly of the Genome of the Entomopathogenic Nematode Steinernema carpocapsae Identifies the X-Chromosome.</title>
        <authorList>
            <person name="Serra L."/>
            <person name="Macchietto M."/>
            <person name="Macias-Munoz A."/>
            <person name="McGill C.J."/>
            <person name="Rodriguez I.M."/>
            <person name="Rodriguez B."/>
            <person name="Murad R."/>
            <person name="Mortazavi A."/>
        </authorList>
    </citation>
    <scope>NUCLEOTIDE SEQUENCE [LARGE SCALE GENOMIC DNA]</scope>
    <source>
        <strain evidence="7 8">ALL</strain>
    </source>
</reference>
<keyword evidence="8" id="KW-1185">Reference proteome</keyword>
<sequence>MSQRPSRSTAGRSAVIESGSSDDGSDISDVELEPSSSNRKRKMKAGSSSNKKQRRSDSSGSEGEISDVGEHTNKMDNYGEDLMLDEEDRQRLDQMTEMEREQEIFKRLEQRDIDRHRYEIQQKLAKKSQKMAKRDDSDDDLDDDAHHKRKKKASKAMSPSDDDRSPSPRRSGFPEAPKEANEEKQNTTANSDDEDYDVDYHRPSEHFKKLQKKSAMADLLTKRKEKKDAEQKKIELKKSALEVDDIFGNNSDDDDGKSSSSSSSSASSRSSSRSRSASPKNRRSIESKDELSRIRLSRHKLSQYCHYPFFRTSVQGCFVRVGIGSHQGRSVYRVGQILDVIETAKTYELEDTTTNLGLKLKSGPDERVYRMAFVSNSDFTDTEYAKWVDSMRDNWLGSTTCVDRPRTEKGKRDPGDAYSASHRSRCRTHGQNQEEVQKDHRKLRYEEGRTEQAEGRCGSRRKH</sequence>
<feature type="region of interest" description="Disordered" evidence="5">
    <location>
        <begin position="399"/>
        <end position="463"/>
    </location>
</feature>
<keyword evidence="3" id="KW-0804">Transcription</keyword>
<evidence type="ECO:0000256" key="3">
    <source>
        <dbReference type="ARBA" id="ARBA00023163"/>
    </source>
</evidence>
<evidence type="ECO:0000313" key="7">
    <source>
        <dbReference type="EMBL" id="TKR86919.1"/>
    </source>
</evidence>
<dbReference type="InterPro" id="IPR004343">
    <property type="entry name" value="Plus-3_dom"/>
</dbReference>
<evidence type="ECO:0000256" key="4">
    <source>
        <dbReference type="ARBA" id="ARBA00023242"/>
    </source>
</evidence>
<dbReference type="SMART" id="SM00719">
    <property type="entry name" value="Plus3"/>
    <property type="match status" value="1"/>
</dbReference>
<dbReference type="GO" id="GO:0003677">
    <property type="term" value="F:DNA binding"/>
    <property type="evidence" value="ECO:0007669"/>
    <property type="project" value="InterPro"/>
</dbReference>
<feature type="compositionally biased region" description="Polar residues" evidence="5">
    <location>
        <begin position="1"/>
        <end position="11"/>
    </location>
</feature>
<evidence type="ECO:0000256" key="5">
    <source>
        <dbReference type="SAM" id="MobiDB-lite"/>
    </source>
</evidence>
<dbReference type="STRING" id="34508.A0A4U5NTT8"/>
<feature type="compositionally biased region" description="Basic and acidic residues" evidence="5">
    <location>
        <begin position="444"/>
        <end position="454"/>
    </location>
</feature>
<name>A0A4U5NTT8_STECR</name>
<feature type="region of interest" description="Disordered" evidence="5">
    <location>
        <begin position="1"/>
        <end position="232"/>
    </location>
</feature>
<feature type="region of interest" description="Disordered" evidence="5">
    <location>
        <begin position="245"/>
        <end position="290"/>
    </location>
</feature>
<dbReference type="AlphaFoldDB" id="A0A4U5NTT8"/>
<keyword evidence="2" id="KW-0805">Transcription regulation</keyword>
<comment type="caution">
    <text evidence="7">The sequence shown here is derived from an EMBL/GenBank/DDBJ whole genome shotgun (WGS) entry which is preliminary data.</text>
</comment>
<feature type="compositionally biased region" description="Basic and acidic residues" evidence="5">
    <location>
        <begin position="176"/>
        <end position="185"/>
    </location>
</feature>
<feature type="compositionally biased region" description="Acidic residues" evidence="5">
    <location>
        <begin position="23"/>
        <end position="32"/>
    </location>
</feature>
<dbReference type="Pfam" id="PF03126">
    <property type="entry name" value="Plus-3"/>
    <property type="match status" value="1"/>
</dbReference>
<feature type="compositionally biased region" description="Acidic residues" evidence="5">
    <location>
        <begin position="78"/>
        <end position="87"/>
    </location>
</feature>